<evidence type="ECO:0000313" key="9">
    <source>
        <dbReference type="EMBL" id="GGZ60397.1"/>
    </source>
</evidence>
<evidence type="ECO:0000259" key="8">
    <source>
        <dbReference type="PROSITE" id="PS51462"/>
    </source>
</evidence>
<evidence type="ECO:0000256" key="2">
    <source>
        <dbReference type="ARBA" id="ARBA00001946"/>
    </source>
</evidence>
<dbReference type="CDD" id="cd03426">
    <property type="entry name" value="NUDIX_CoAse_Nudt7"/>
    <property type="match status" value="1"/>
</dbReference>
<dbReference type="InterPro" id="IPR015797">
    <property type="entry name" value="NUDIX_hydrolase-like_dom_sf"/>
</dbReference>
<evidence type="ECO:0000256" key="6">
    <source>
        <dbReference type="ARBA" id="ARBA00022842"/>
    </source>
</evidence>
<dbReference type="InterPro" id="IPR045121">
    <property type="entry name" value="CoAse"/>
</dbReference>
<comment type="cofactor">
    <cofactor evidence="2">
        <name>Mg(2+)</name>
        <dbReference type="ChEBI" id="CHEBI:18420"/>
    </cofactor>
</comment>
<dbReference type="Gene3D" id="3.90.79.10">
    <property type="entry name" value="Nucleoside Triphosphate Pyrophosphohydrolase"/>
    <property type="match status" value="1"/>
</dbReference>
<evidence type="ECO:0000313" key="10">
    <source>
        <dbReference type="Proteomes" id="UP000622604"/>
    </source>
</evidence>
<keyword evidence="4" id="KW-0479">Metal-binding</keyword>
<organism evidence="9 10">
    <name type="scientific">Paraglaciecola chathamensis</name>
    <dbReference type="NCBI Taxonomy" id="368405"/>
    <lineage>
        <taxon>Bacteria</taxon>
        <taxon>Pseudomonadati</taxon>
        <taxon>Pseudomonadota</taxon>
        <taxon>Gammaproteobacteria</taxon>
        <taxon>Alteromonadales</taxon>
        <taxon>Alteromonadaceae</taxon>
        <taxon>Paraglaciecola</taxon>
    </lineage>
</organism>
<sequence length="201" mass="23224">MPKHMNKNEFISRFHHARTIQPEMDYPLRTAGKPAAVLMPMLEKEGELSMLFTLRARHLKHHAGQVSFPGGKQEPSDENLLRTALRETHEEIGIHPQCIDVIGSLPRYRTVSRYEVIPYVGFVSMPLELTLDTNEVESVFEVPLSFLLDRNNHFIHWVKRKNAVQHPIYFIKWHEQVIWGATAAFVRVLSNHIAQDLSAQN</sequence>
<evidence type="ECO:0000256" key="3">
    <source>
        <dbReference type="ARBA" id="ARBA00006506"/>
    </source>
</evidence>
<evidence type="ECO:0000256" key="1">
    <source>
        <dbReference type="ARBA" id="ARBA00001936"/>
    </source>
</evidence>
<keyword evidence="6" id="KW-0460">Magnesium</keyword>
<dbReference type="AlphaFoldDB" id="A0A8H9IAQ7"/>
<gene>
    <name evidence="9" type="ORF">GCM10011274_18130</name>
</gene>
<name>A0A8H9IAQ7_9ALTE</name>
<evidence type="ECO:0000256" key="7">
    <source>
        <dbReference type="ARBA" id="ARBA00023211"/>
    </source>
</evidence>
<evidence type="ECO:0000256" key="5">
    <source>
        <dbReference type="ARBA" id="ARBA00022801"/>
    </source>
</evidence>
<dbReference type="GO" id="GO:0009132">
    <property type="term" value="P:nucleoside diphosphate metabolic process"/>
    <property type="evidence" value="ECO:0007669"/>
    <property type="project" value="InterPro"/>
</dbReference>
<reference evidence="9" key="2">
    <citation type="submission" date="2020-09" db="EMBL/GenBank/DDBJ databases">
        <authorList>
            <person name="Sun Q."/>
            <person name="Kim S."/>
        </authorList>
    </citation>
    <scope>NUCLEOTIDE SEQUENCE</scope>
    <source>
        <strain evidence="9">KCTC 32337</strain>
    </source>
</reference>
<proteinExistence type="inferred from homology"/>
<protein>
    <submittedName>
        <fullName evidence="9">Coenzyme A pyrophosphatase</fullName>
    </submittedName>
</protein>
<dbReference type="EMBL" id="BMZC01000004">
    <property type="protein sequence ID" value="GGZ60397.1"/>
    <property type="molecule type" value="Genomic_DNA"/>
</dbReference>
<dbReference type="Proteomes" id="UP000622604">
    <property type="component" value="Unassembled WGS sequence"/>
</dbReference>
<dbReference type="PROSITE" id="PS51462">
    <property type="entry name" value="NUDIX"/>
    <property type="match status" value="1"/>
</dbReference>
<reference evidence="9" key="1">
    <citation type="journal article" date="2014" name="Int. J. Syst. Evol. Microbiol.">
        <title>Complete genome sequence of Corynebacterium casei LMG S-19264T (=DSM 44701T), isolated from a smear-ripened cheese.</title>
        <authorList>
            <consortium name="US DOE Joint Genome Institute (JGI-PGF)"/>
            <person name="Walter F."/>
            <person name="Albersmeier A."/>
            <person name="Kalinowski J."/>
            <person name="Ruckert C."/>
        </authorList>
    </citation>
    <scope>NUCLEOTIDE SEQUENCE</scope>
    <source>
        <strain evidence="9">KCTC 32337</strain>
    </source>
</reference>
<dbReference type="SUPFAM" id="SSF55811">
    <property type="entry name" value="Nudix"/>
    <property type="match status" value="1"/>
</dbReference>
<dbReference type="PROSITE" id="PS01293">
    <property type="entry name" value="NUDIX_COA"/>
    <property type="match status" value="1"/>
</dbReference>
<comment type="cofactor">
    <cofactor evidence="1">
        <name>Mn(2+)</name>
        <dbReference type="ChEBI" id="CHEBI:29035"/>
    </cofactor>
</comment>
<dbReference type="GO" id="GO:0030145">
    <property type="term" value="F:manganese ion binding"/>
    <property type="evidence" value="ECO:0007669"/>
    <property type="project" value="InterPro"/>
</dbReference>
<dbReference type="Pfam" id="PF00293">
    <property type="entry name" value="NUDIX"/>
    <property type="match status" value="1"/>
</dbReference>
<dbReference type="InterPro" id="IPR000086">
    <property type="entry name" value="NUDIX_hydrolase_dom"/>
</dbReference>
<dbReference type="PANTHER" id="PTHR12992:SF11">
    <property type="entry name" value="MITOCHONDRIAL COENZYME A DIPHOSPHATASE NUDT8"/>
    <property type="match status" value="1"/>
</dbReference>
<dbReference type="GO" id="GO:0000287">
    <property type="term" value="F:magnesium ion binding"/>
    <property type="evidence" value="ECO:0007669"/>
    <property type="project" value="InterPro"/>
</dbReference>
<keyword evidence="7" id="KW-0464">Manganese</keyword>
<dbReference type="PANTHER" id="PTHR12992">
    <property type="entry name" value="NUDIX HYDROLASE"/>
    <property type="match status" value="1"/>
</dbReference>
<feature type="domain" description="Nudix hydrolase" evidence="8">
    <location>
        <begin position="32"/>
        <end position="164"/>
    </location>
</feature>
<comment type="similarity">
    <text evidence="3">Belongs to the Nudix hydrolase family. PCD1 subfamily.</text>
</comment>
<dbReference type="GO" id="GO:0010945">
    <property type="term" value="F:coenzyme A diphosphatase activity"/>
    <property type="evidence" value="ECO:0007669"/>
    <property type="project" value="InterPro"/>
</dbReference>
<dbReference type="InterPro" id="IPR000059">
    <property type="entry name" value="NUDIX_hydrolase_NudL_CS"/>
</dbReference>
<dbReference type="NCBIfam" id="NF007980">
    <property type="entry name" value="PRK10707.1"/>
    <property type="match status" value="1"/>
</dbReference>
<keyword evidence="5" id="KW-0378">Hydrolase</keyword>
<evidence type="ECO:0000256" key="4">
    <source>
        <dbReference type="ARBA" id="ARBA00022723"/>
    </source>
</evidence>
<accession>A0A8H9IAQ7</accession>
<comment type="caution">
    <text evidence="9">The sequence shown here is derived from an EMBL/GenBank/DDBJ whole genome shotgun (WGS) entry which is preliminary data.</text>
</comment>